<dbReference type="AlphaFoldDB" id="A0A1M6BGJ8"/>
<dbReference type="Proteomes" id="UP000184432">
    <property type="component" value="Unassembled WGS sequence"/>
</dbReference>
<dbReference type="OrthoDB" id="1451701at2"/>
<gene>
    <name evidence="2" type="ORF">SAMN04488508_101810</name>
</gene>
<feature type="coiled-coil region" evidence="1">
    <location>
        <begin position="21"/>
        <end position="55"/>
    </location>
</feature>
<name>A0A1M6BGJ8_9FLAO</name>
<evidence type="ECO:0000256" key="1">
    <source>
        <dbReference type="SAM" id="Coils"/>
    </source>
</evidence>
<protein>
    <recommendedName>
        <fullName evidence="4">Hydrolase</fullName>
    </recommendedName>
</protein>
<proteinExistence type="predicted"/>
<dbReference type="EMBL" id="FQYP01000001">
    <property type="protein sequence ID" value="SHI47708.1"/>
    <property type="molecule type" value="Genomic_DNA"/>
</dbReference>
<dbReference type="RefSeq" id="WP_073314116.1">
    <property type="nucleotide sequence ID" value="NZ_FQYP01000001.1"/>
</dbReference>
<sequence length="169" mass="19637">MKSKIFMYLFIFTALFVLFQFMNAKKAKESYDAKIANLEEQLQTQETEKTAVIDSLVDANLDLTYFRLDSDEEAIAYFEEQGYDAKKLELTIIDQIIGQNKADKDNPIVPFVGMEGKMAINKVRLLNHKWIIADFTDGVYWGQLFIIYDVREDGVVDFEVQKSFLYPRS</sequence>
<keyword evidence="1" id="KW-0175">Coiled coil</keyword>
<evidence type="ECO:0000313" key="3">
    <source>
        <dbReference type="Proteomes" id="UP000184432"/>
    </source>
</evidence>
<evidence type="ECO:0000313" key="2">
    <source>
        <dbReference type="EMBL" id="SHI47708.1"/>
    </source>
</evidence>
<keyword evidence="3" id="KW-1185">Reference proteome</keyword>
<organism evidence="2 3">
    <name type="scientific">Aquimarina spongiae</name>
    <dbReference type="NCBI Taxonomy" id="570521"/>
    <lineage>
        <taxon>Bacteria</taxon>
        <taxon>Pseudomonadati</taxon>
        <taxon>Bacteroidota</taxon>
        <taxon>Flavobacteriia</taxon>
        <taxon>Flavobacteriales</taxon>
        <taxon>Flavobacteriaceae</taxon>
        <taxon>Aquimarina</taxon>
    </lineage>
</organism>
<dbReference type="STRING" id="570521.SAMN04488508_101810"/>
<evidence type="ECO:0008006" key="4">
    <source>
        <dbReference type="Google" id="ProtNLM"/>
    </source>
</evidence>
<accession>A0A1M6BGJ8</accession>
<reference evidence="3" key="1">
    <citation type="submission" date="2016-11" db="EMBL/GenBank/DDBJ databases">
        <authorList>
            <person name="Varghese N."/>
            <person name="Submissions S."/>
        </authorList>
    </citation>
    <scope>NUCLEOTIDE SEQUENCE [LARGE SCALE GENOMIC DNA]</scope>
    <source>
        <strain evidence="3">DSM 22623</strain>
    </source>
</reference>